<dbReference type="GO" id="GO:1902977">
    <property type="term" value="P:mitotic DNA replication preinitiation complex assembly"/>
    <property type="evidence" value="ECO:0007669"/>
    <property type="project" value="TreeGrafter"/>
</dbReference>
<dbReference type="OrthoDB" id="4097066at2759"/>
<sequence>MREAQQVTERHPLATVPTLSPSKRSAPSRTSSSLEPATPPRKRSQLSTPTKPAMEYISPSKLHLQLSTPGKAKPNFATPKKINPEILVTPRKREAFIEQDFPSTHTPVVSPQKLVNEIGPTPQHAGKVLGILDVPAFTPFKTPTKKPEPGSNRGKVNGLDDCPSIKSSSDSGIGNEENEVILKTPAKVTVALESSTPSYFYHTVAAPAVGNSNFSDSDSDEEIGLPKKKMRLAGMIQEFKQRQAALKVDRDLDEDEEIMRELEREQEGNNEPELEAFEEFDPDSLGEFKGDDDELNPDRPEGYVAFKKKGQKRTTRRVIMRPTEVSVGGGLDDCEAIPAVTNRKPKAQPVNYKRLKLKNSGFKGRNPFFKRR</sequence>
<dbReference type="InterPro" id="IPR021110">
    <property type="entry name" value="DNA_rep_checkpnt_protein"/>
</dbReference>
<feature type="region of interest" description="Disordered" evidence="8">
    <location>
        <begin position="140"/>
        <end position="178"/>
    </location>
</feature>
<reference evidence="9" key="1">
    <citation type="submission" date="2014-03" db="EMBL/GenBank/DDBJ databases">
        <authorList>
            <person name="Casaregola S."/>
        </authorList>
    </citation>
    <scope>NUCLEOTIDE SEQUENCE [LARGE SCALE GENOMIC DNA]</scope>
    <source>
        <strain evidence="9">CLIB 918</strain>
    </source>
</reference>
<evidence type="ECO:0000256" key="8">
    <source>
        <dbReference type="SAM" id="MobiDB-lite"/>
    </source>
</evidence>
<dbReference type="STRING" id="1173061.A0A0J9XDL1"/>
<comment type="caution">
    <text evidence="9">The sequence shown here is derived from an EMBL/GenBank/DDBJ whole genome shotgun (WGS) entry which is preliminary data.</text>
</comment>
<keyword evidence="5 7" id="KW-0539">Nucleus</keyword>
<dbReference type="EMBL" id="CCBN010000010">
    <property type="protein sequence ID" value="CDO55351.1"/>
    <property type="molecule type" value="Genomic_DNA"/>
</dbReference>
<dbReference type="GO" id="GO:0000727">
    <property type="term" value="P:double-strand break repair via break-induced replication"/>
    <property type="evidence" value="ECO:0007669"/>
    <property type="project" value="TreeGrafter"/>
</dbReference>
<keyword evidence="10" id="KW-1185">Reference proteome</keyword>
<dbReference type="InterPro" id="IPR040203">
    <property type="entry name" value="Sld2"/>
</dbReference>
<dbReference type="PANTHER" id="PTHR28124">
    <property type="entry name" value="DNA REPLICATION REGULATOR SLD2"/>
    <property type="match status" value="1"/>
</dbReference>
<dbReference type="Pfam" id="PF11719">
    <property type="entry name" value="Drc1-Sld2"/>
    <property type="match status" value="1"/>
</dbReference>
<accession>A0A0J9XDL1</accession>
<feature type="compositionally biased region" description="Basic and acidic residues" evidence="8">
    <location>
        <begin position="1"/>
        <end position="12"/>
    </location>
</feature>
<evidence type="ECO:0000256" key="4">
    <source>
        <dbReference type="ARBA" id="ARBA00022705"/>
    </source>
</evidence>
<comment type="subcellular location">
    <subcellularLocation>
        <location evidence="1 7">Nucleus</location>
    </subcellularLocation>
</comment>
<name>A0A0J9XDL1_GEOCN</name>
<organism evidence="9 10">
    <name type="scientific">Geotrichum candidum</name>
    <name type="common">Oospora lactis</name>
    <name type="synonym">Dipodascus geotrichum</name>
    <dbReference type="NCBI Taxonomy" id="1173061"/>
    <lineage>
        <taxon>Eukaryota</taxon>
        <taxon>Fungi</taxon>
        <taxon>Dikarya</taxon>
        <taxon>Ascomycota</taxon>
        <taxon>Saccharomycotina</taxon>
        <taxon>Dipodascomycetes</taxon>
        <taxon>Dipodascales</taxon>
        <taxon>Dipodascaceae</taxon>
        <taxon>Geotrichum</taxon>
    </lineage>
</organism>
<dbReference type="PANTHER" id="PTHR28124:SF1">
    <property type="entry name" value="DNA REPLICATION REGULATOR SLD2"/>
    <property type="match status" value="1"/>
</dbReference>
<comment type="similarity">
    <text evidence="2 7">Belongs to the SLD2 family.</text>
</comment>
<evidence type="ECO:0000256" key="6">
    <source>
        <dbReference type="ARBA" id="ARBA00023306"/>
    </source>
</evidence>
<evidence type="ECO:0000256" key="5">
    <source>
        <dbReference type="ARBA" id="ARBA00023242"/>
    </source>
</evidence>
<evidence type="ECO:0000256" key="1">
    <source>
        <dbReference type="ARBA" id="ARBA00004123"/>
    </source>
</evidence>
<gene>
    <name evidence="9" type="ORF">BN980_GECA10s03838g</name>
</gene>
<protein>
    <recommendedName>
        <fullName evidence="3 7">DNA replication regulator SLD2</fullName>
    </recommendedName>
</protein>
<evidence type="ECO:0000256" key="3">
    <source>
        <dbReference type="ARBA" id="ARBA00018363"/>
    </source>
</evidence>
<evidence type="ECO:0000256" key="7">
    <source>
        <dbReference type="RuleBase" id="RU367067"/>
    </source>
</evidence>
<comment type="function">
    <text evidence="7">Has a role in the initiation of DNA replication. Required at S-phase checkpoint.</text>
</comment>
<feature type="region of interest" description="Disordered" evidence="8">
    <location>
        <begin position="263"/>
        <end position="302"/>
    </location>
</feature>
<dbReference type="GO" id="GO:0003697">
    <property type="term" value="F:single-stranded DNA binding"/>
    <property type="evidence" value="ECO:0007669"/>
    <property type="project" value="TreeGrafter"/>
</dbReference>
<feature type="region of interest" description="Disordered" evidence="8">
    <location>
        <begin position="1"/>
        <end position="85"/>
    </location>
</feature>
<keyword evidence="6 7" id="KW-0131">Cell cycle</keyword>
<dbReference type="GO" id="GO:0006270">
    <property type="term" value="P:DNA replication initiation"/>
    <property type="evidence" value="ECO:0007669"/>
    <property type="project" value="UniProtKB-UniRule"/>
</dbReference>
<proteinExistence type="inferred from homology"/>
<evidence type="ECO:0000313" key="10">
    <source>
        <dbReference type="Proteomes" id="UP000242525"/>
    </source>
</evidence>
<dbReference type="GO" id="GO:0003688">
    <property type="term" value="F:DNA replication origin binding"/>
    <property type="evidence" value="ECO:0007669"/>
    <property type="project" value="TreeGrafter"/>
</dbReference>
<dbReference type="GO" id="GO:0031261">
    <property type="term" value="C:DNA replication preinitiation complex"/>
    <property type="evidence" value="ECO:0007669"/>
    <property type="project" value="TreeGrafter"/>
</dbReference>
<dbReference type="AlphaFoldDB" id="A0A0J9XDL1"/>
<feature type="compositionally biased region" description="Acidic residues" evidence="8">
    <location>
        <begin position="268"/>
        <end position="295"/>
    </location>
</feature>
<keyword evidence="4 7" id="KW-0235">DNA replication</keyword>
<evidence type="ECO:0000313" key="9">
    <source>
        <dbReference type="EMBL" id="CDO55351.1"/>
    </source>
</evidence>
<feature type="compositionally biased region" description="Low complexity" evidence="8">
    <location>
        <begin position="20"/>
        <end position="33"/>
    </location>
</feature>
<dbReference type="Proteomes" id="UP000242525">
    <property type="component" value="Unassembled WGS sequence"/>
</dbReference>
<evidence type="ECO:0000256" key="2">
    <source>
        <dbReference type="ARBA" id="ARBA00007276"/>
    </source>
</evidence>